<dbReference type="EMBL" id="JABSTV010001249">
    <property type="protein sequence ID" value="KAH7961614.1"/>
    <property type="molecule type" value="Genomic_DNA"/>
</dbReference>
<evidence type="ECO:0000313" key="4">
    <source>
        <dbReference type="EMBL" id="KAH7961614.1"/>
    </source>
</evidence>
<feature type="compositionally biased region" description="Low complexity" evidence="2">
    <location>
        <begin position="43"/>
        <end position="52"/>
    </location>
</feature>
<feature type="region of interest" description="Disordered" evidence="2">
    <location>
        <begin position="1"/>
        <end position="66"/>
    </location>
</feature>
<evidence type="ECO:0000256" key="2">
    <source>
        <dbReference type="SAM" id="MobiDB-lite"/>
    </source>
</evidence>
<feature type="compositionally biased region" description="Basic and acidic residues" evidence="2">
    <location>
        <begin position="27"/>
        <end position="39"/>
    </location>
</feature>
<reference evidence="5" key="2">
    <citation type="submission" date="2021-09" db="EMBL/GenBank/DDBJ databases">
        <authorList>
            <person name="Jia N."/>
            <person name="Wang J."/>
            <person name="Shi W."/>
            <person name="Du L."/>
            <person name="Sun Y."/>
            <person name="Zhan W."/>
            <person name="Jiang J."/>
            <person name="Wang Q."/>
            <person name="Zhang B."/>
            <person name="Ji P."/>
            <person name="Sakyi L.B."/>
            <person name="Cui X."/>
            <person name="Yuan T."/>
            <person name="Jiang B."/>
            <person name="Yang W."/>
            <person name="Lam T.T.-Y."/>
            <person name="Chang Q."/>
            <person name="Ding S."/>
            <person name="Wang X."/>
            <person name="Zhu J."/>
            <person name="Ruan X."/>
            <person name="Zhao L."/>
            <person name="Wei J."/>
            <person name="Que T."/>
            <person name="Du C."/>
            <person name="Cheng J."/>
            <person name="Dai P."/>
            <person name="Han X."/>
            <person name="Huang E."/>
            <person name="Gao Y."/>
            <person name="Liu J."/>
            <person name="Shao H."/>
            <person name="Ye R."/>
            <person name="Li L."/>
            <person name="Wei W."/>
            <person name="Wang X."/>
            <person name="Wang C."/>
            <person name="Huo Q."/>
            <person name="Li W."/>
            <person name="Guo W."/>
            <person name="Chen H."/>
            <person name="Chen S."/>
            <person name="Zhou L."/>
            <person name="Zhou L."/>
            <person name="Ni X."/>
            <person name="Tian J."/>
            <person name="Zhou Y."/>
            <person name="Sheng Y."/>
            <person name="Liu T."/>
            <person name="Pan Y."/>
            <person name="Xia L."/>
            <person name="Li J."/>
            <person name="Zhao F."/>
            <person name="Cao W."/>
        </authorList>
    </citation>
    <scope>NUCLEOTIDE SEQUENCE</scope>
    <source>
        <strain evidence="5">Rsan-2018</strain>
        <tissue evidence="5">Larvae</tissue>
    </source>
</reference>
<dbReference type="PROSITE" id="PS50158">
    <property type="entry name" value="ZF_CCHC"/>
    <property type="match status" value="1"/>
</dbReference>
<reference evidence="5" key="1">
    <citation type="journal article" date="2020" name="Cell">
        <title>Large-Scale Comparative Analyses of Tick Genomes Elucidate Their Genetic Diversity and Vector Capacities.</title>
        <authorList>
            <consortium name="Tick Genome and Microbiome Consortium (TIGMIC)"/>
            <person name="Jia N."/>
            <person name="Wang J."/>
            <person name="Shi W."/>
            <person name="Du L."/>
            <person name="Sun Y."/>
            <person name="Zhan W."/>
            <person name="Jiang J.F."/>
            <person name="Wang Q."/>
            <person name="Zhang B."/>
            <person name="Ji P."/>
            <person name="Bell-Sakyi L."/>
            <person name="Cui X.M."/>
            <person name="Yuan T.T."/>
            <person name="Jiang B.G."/>
            <person name="Yang W.F."/>
            <person name="Lam T.T."/>
            <person name="Chang Q.C."/>
            <person name="Ding S.J."/>
            <person name="Wang X.J."/>
            <person name="Zhu J.G."/>
            <person name="Ruan X.D."/>
            <person name="Zhao L."/>
            <person name="Wei J.T."/>
            <person name="Ye R.Z."/>
            <person name="Que T.C."/>
            <person name="Du C.H."/>
            <person name="Zhou Y.H."/>
            <person name="Cheng J.X."/>
            <person name="Dai P.F."/>
            <person name="Guo W.B."/>
            <person name="Han X.H."/>
            <person name="Huang E.J."/>
            <person name="Li L.F."/>
            <person name="Wei W."/>
            <person name="Gao Y.C."/>
            <person name="Liu J.Z."/>
            <person name="Shao H.Z."/>
            <person name="Wang X."/>
            <person name="Wang C.C."/>
            <person name="Yang T.C."/>
            <person name="Huo Q.B."/>
            <person name="Li W."/>
            <person name="Chen H.Y."/>
            <person name="Chen S.E."/>
            <person name="Zhou L.G."/>
            <person name="Ni X.B."/>
            <person name="Tian J.H."/>
            <person name="Sheng Y."/>
            <person name="Liu T."/>
            <person name="Pan Y.S."/>
            <person name="Xia L.Y."/>
            <person name="Li J."/>
            <person name="Zhao F."/>
            <person name="Cao W.C."/>
        </authorList>
    </citation>
    <scope>NUCLEOTIDE SEQUENCE</scope>
    <source>
        <strain evidence="5">Rsan-2018</strain>
    </source>
</reference>
<comment type="caution">
    <text evidence="5">The sequence shown here is derived from an EMBL/GenBank/DDBJ whole genome shotgun (WGS) entry which is preliminary data.</text>
</comment>
<dbReference type="Proteomes" id="UP000821837">
    <property type="component" value="Chromosome 1"/>
</dbReference>
<dbReference type="EMBL" id="JABSTV010001245">
    <property type="protein sequence ID" value="KAH7982542.1"/>
    <property type="molecule type" value="Genomic_DNA"/>
</dbReference>
<feature type="region of interest" description="Disordered" evidence="2">
    <location>
        <begin position="308"/>
        <end position="357"/>
    </location>
</feature>
<evidence type="ECO:0000256" key="1">
    <source>
        <dbReference type="PROSITE-ProRule" id="PRU00047"/>
    </source>
</evidence>
<dbReference type="Proteomes" id="UP000821837">
    <property type="component" value="Chromosome 3"/>
</dbReference>
<keyword evidence="1" id="KW-0863">Zinc-finger</keyword>
<evidence type="ECO:0000313" key="5">
    <source>
        <dbReference type="EMBL" id="KAH7982542.1"/>
    </source>
</evidence>
<accession>A0A9D4QGR0</accession>
<dbReference type="VEuPathDB" id="VectorBase:RSAN_050921"/>
<name>A0A9D4QGR0_RHISA</name>
<dbReference type="AlphaFoldDB" id="A0A9D4QGR0"/>
<feature type="region of interest" description="Disordered" evidence="2">
    <location>
        <begin position="508"/>
        <end position="532"/>
    </location>
</feature>
<proteinExistence type="predicted"/>
<evidence type="ECO:0000313" key="6">
    <source>
        <dbReference type="Proteomes" id="UP000821837"/>
    </source>
</evidence>
<keyword evidence="1" id="KW-0862">Zinc</keyword>
<keyword evidence="1" id="KW-0479">Metal-binding</keyword>
<organism evidence="5 6">
    <name type="scientific">Rhipicephalus sanguineus</name>
    <name type="common">Brown dog tick</name>
    <name type="synonym">Ixodes sanguineus</name>
    <dbReference type="NCBI Taxonomy" id="34632"/>
    <lineage>
        <taxon>Eukaryota</taxon>
        <taxon>Metazoa</taxon>
        <taxon>Ecdysozoa</taxon>
        <taxon>Arthropoda</taxon>
        <taxon>Chelicerata</taxon>
        <taxon>Arachnida</taxon>
        <taxon>Acari</taxon>
        <taxon>Parasitiformes</taxon>
        <taxon>Ixodida</taxon>
        <taxon>Ixodoidea</taxon>
        <taxon>Ixodidae</taxon>
        <taxon>Rhipicephalinae</taxon>
        <taxon>Rhipicephalus</taxon>
        <taxon>Rhipicephalus</taxon>
    </lineage>
</organism>
<dbReference type="InterPro" id="IPR001878">
    <property type="entry name" value="Znf_CCHC"/>
</dbReference>
<keyword evidence="6" id="KW-1185">Reference proteome</keyword>
<feature type="compositionally biased region" description="Low complexity" evidence="2">
    <location>
        <begin position="421"/>
        <end position="437"/>
    </location>
</feature>
<protein>
    <recommendedName>
        <fullName evidence="3">CCHC-type domain-containing protein</fullName>
    </recommendedName>
</protein>
<sequence>MEVHVVGETISQDEFTAEMGWQTARSRRSEVQRGKDPPHGDAPSSQNSPSSSKPKKNIKSQVLKAGRMPQLPKDEIRIIVRPKGGLNINKVGSLTVTAAIFQATQLTPEERQHDTICPNVQQNIVVVSTPRQFNAERYVRMKSIQVNGAIHEINAYEAAPDNTTKGVIRGIPLTENAQMIDANIVNDRNPLALAAKRIASTTAVIIAFDGPRVPRLVRYGATLIPCSLYRKQIDICYQCGRLGHRMDVCPHPDNKICRGCGVRNPDREHQCSPKCTLCGGSHLTADKTCTAKYKTPYVIRKRLWERRMAQESSTQPNDPPSGEPKKPSRSRSRSRPGAGRSRSRSRSTPGGQPTTDKVSFAEAVQGVSREGPIATPTPTPPADNAVINELRKENAALRDLINKLTQEVQSLKQDRPQATFEPPETSSSLLTEESLTPAPKKRALRQQDGSFTGQARSEIKDMLTSLQGAVENLQTVMLALTQRVTALESNFQSVVAAVSTVTPSVDMDTSGVNQHSPAQPLAVSSTHHHGSC</sequence>
<feature type="compositionally biased region" description="Low complexity" evidence="2">
    <location>
        <begin position="335"/>
        <end position="351"/>
    </location>
</feature>
<feature type="region of interest" description="Disordered" evidence="2">
    <location>
        <begin position="410"/>
        <end position="451"/>
    </location>
</feature>
<dbReference type="GO" id="GO:0003676">
    <property type="term" value="F:nucleic acid binding"/>
    <property type="evidence" value="ECO:0007669"/>
    <property type="project" value="InterPro"/>
</dbReference>
<feature type="domain" description="CCHC-type" evidence="3">
    <location>
        <begin position="236"/>
        <end position="250"/>
    </location>
</feature>
<dbReference type="GO" id="GO:0008270">
    <property type="term" value="F:zinc ion binding"/>
    <property type="evidence" value="ECO:0007669"/>
    <property type="project" value="UniProtKB-KW"/>
</dbReference>
<gene>
    <name evidence="5" type="ORF">HPB52_005522</name>
    <name evidence="4" type="ORF">HPB52_010850</name>
</gene>
<evidence type="ECO:0000259" key="3">
    <source>
        <dbReference type="PROSITE" id="PS50158"/>
    </source>
</evidence>
<feature type="compositionally biased region" description="Polar residues" evidence="2">
    <location>
        <begin position="510"/>
        <end position="525"/>
    </location>
</feature>